<evidence type="ECO:0000256" key="2">
    <source>
        <dbReference type="ARBA" id="ARBA00022525"/>
    </source>
</evidence>
<dbReference type="Pfam" id="PF00059">
    <property type="entry name" value="Lectin_C"/>
    <property type="match status" value="1"/>
</dbReference>
<keyword evidence="7" id="KW-1185">Reference proteome</keyword>
<organism evidence="6 7">
    <name type="scientific">Gasterosteus aculeatus aculeatus</name>
    <name type="common">three-spined stickleback</name>
    <dbReference type="NCBI Taxonomy" id="481459"/>
    <lineage>
        <taxon>Eukaryota</taxon>
        <taxon>Metazoa</taxon>
        <taxon>Chordata</taxon>
        <taxon>Craniata</taxon>
        <taxon>Vertebrata</taxon>
        <taxon>Euteleostomi</taxon>
        <taxon>Actinopterygii</taxon>
        <taxon>Neopterygii</taxon>
        <taxon>Teleostei</taxon>
        <taxon>Neoteleostei</taxon>
        <taxon>Acanthomorphata</taxon>
        <taxon>Eupercaria</taxon>
        <taxon>Perciformes</taxon>
        <taxon>Cottioidei</taxon>
        <taxon>Gasterosteales</taxon>
        <taxon>Gasterosteidae</taxon>
        <taxon>Gasterosteus</taxon>
    </lineage>
</organism>
<evidence type="ECO:0000256" key="3">
    <source>
        <dbReference type="ARBA" id="ARBA00023157"/>
    </source>
</evidence>
<dbReference type="Proteomes" id="UP000007635">
    <property type="component" value="Chromosome X"/>
</dbReference>
<dbReference type="InterPro" id="IPR018378">
    <property type="entry name" value="C-type_lectin_CS"/>
</dbReference>
<keyword evidence="2" id="KW-0964">Secreted</keyword>
<sequence>MLLLLFLLGLALGAVRPSDDPPFQLQRGQCPMFWYSFNGRCYKYVATSVSWADAEIRCVADGANLVSIHSLQEQMFVENLIKNFDPAYGRTWIGLSDIHKEGAWMWSDGSKVDYTYWGPGEPNNSRGREHCVEINDPGTVKWNDHFCSYNVPFVCASHLSCP</sequence>
<dbReference type="SUPFAM" id="SSF56436">
    <property type="entry name" value="C-type lectin-like"/>
    <property type="match status" value="1"/>
</dbReference>
<protein>
    <recommendedName>
        <fullName evidence="5">C-type lectin domain-containing protein</fullName>
    </recommendedName>
</protein>
<name>A0AAQ4R280_GASAC</name>
<feature type="signal peptide" evidence="4">
    <location>
        <begin position="1"/>
        <end position="17"/>
    </location>
</feature>
<dbReference type="FunFam" id="3.10.100.10:FF:000087">
    <property type="entry name" value="Snaclec rhodocetin subunit delta"/>
    <property type="match status" value="1"/>
</dbReference>
<proteinExistence type="predicted"/>
<dbReference type="GeneTree" id="ENSGT00940000162818"/>
<dbReference type="InterPro" id="IPR001304">
    <property type="entry name" value="C-type_lectin-like"/>
</dbReference>
<dbReference type="GO" id="GO:0005576">
    <property type="term" value="C:extracellular region"/>
    <property type="evidence" value="ECO:0007669"/>
    <property type="project" value="UniProtKB-SubCell"/>
</dbReference>
<dbReference type="InterPro" id="IPR016186">
    <property type="entry name" value="C-type_lectin-like/link_sf"/>
</dbReference>
<evidence type="ECO:0000256" key="1">
    <source>
        <dbReference type="ARBA" id="ARBA00004613"/>
    </source>
</evidence>
<evidence type="ECO:0000256" key="4">
    <source>
        <dbReference type="SAM" id="SignalP"/>
    </source>
</evidence>
<dbReference type="Ensembl" id="ENSGACT00000032214.1">
    <property type="protein sequence ID" value="ENSGACP00000056311.1"/>
    <property type="gene ID" value="ENSGACG00000026318.1"/>
</dbReference>
<dbReference type="RefSeq" id="XP_040044870.1">
    <property type="nucleotide sequence ID" value="XM_040188936.1"/>
</dbReference>
<reference evidence="6 7" key="1">
    <citation type="journal article" date="2021" name="G3 (Bethesda)">
        <title>Improved contiguity of the threespine stickleback genome using long-read sequencing.</title>
        <authorList>
            <person name="Nath S."/>
            <person name="Shaw D.E."/>
            <person name="White M.A."/>
        </authorList>
    </citation>
    <scope>NUCLEOTIDE SEQUENCE [LARGE SCALE GENOMIC DNA]</scope>
    <source>
        <strain evidence="6 7">Lake Benthic</strain>
    </source>
</reference>
<dbReference type="PRINTS" id="PR01504">
    <property type="entry name" value="PNCREATITSAP"/>
</dbReference>
<dbReference type="PROSITE" id="PS50041">
    <property type="entry name" value="C_TYPE_LECTIN_2"/>
    <property type="match status" value="1"/>
</dbReference>
<dbReference type="AlphaFoldDB" id="A0AAQ4R280"/>
<dbReference type="SMART" id="SM00034">
    <property type="entry name" value="CLECT"/>
    <property type="match status" value="1"/>
</dbReference>
<evidence type="ECO:0000313" key="6">
    <source>
        <dbReference type="Ensembl" id="ENSGACP00000056311.1"/>
    </source>
</evidence>
<reference evidence="6" key="2">
    <citation type="submission" date="2025-08" db="UniProtKB">
        <authorList>
            <consortium name="Ensembl"/>
        </authorList>
    </citation>
    <scope>IDENTIFICATION</scope>
</reference>
<dbReference type="InterPro" id="IPR050111">
    <property type="entry name" value="C-type_lectin/snaclec_domain"/>
</dbReference>
<dbReference type="PANTHER" id="PTHR22803">
    <property type="entry name" value="MANNOSE, PHOSPHOLIPASE, LECTIN RECEPTOR RELATED"/>
    <property type="match status" value="1"/>
</dbReference>
<dbReference type="Gene3D" id="3.10.100.10">
    <property type="entry name" value="Mannose-Binding Protein A, subunit A"/>
    <property type="match status" value="1"/>
</dbReference>
<evidence type="ECO:0000313" key="7">
    <source>
        <dbReference type="Proteomes" id="UP000007635"/>
    </source>
</evidence>
<keyword evidence="3" id="KW-1015">Disulfide bond</keyword>
<feature type="chain" id="PRO_5043039629" description="C-type lectin domain-containing protein" evidence="4">
    <location>
        <begin position="18"/>
        <end position="162"/>
    </location>
</feature>
<feature type="domain" description="C-type lectin" evidence="5">
    <location>
        <begin position="37"/>
        <end position="156"/>
    </location>
</feature>
<dbReference type="InterPro" id="IPR016187">
    <property type="entry name" value="CTDL_fold"/>
</dbReference>
<dbReference type="KEGG" id="gat:120826550"/>
<dbReference type="GeneID" id="120826550"/>
<dbReference type="PROSITE" id="PS00615">
    <property type="entry name" value="C_TYPE_LECTIN_1"/>
    <property type="match status" value="1"/>
</dbReference>
<evidence type="ECO:0000259" key="5">
    <source>
        <dbReference type="PROSITE" id="PS50041"/>
    </source>
</evidence>
<keyword evidence="4" id="KW-0732">Signal</keyword>
<comment type="subcellular location">
    <subcellularLocation>
        <location evidence="1">Secreted</location>
    </subcellularLocation>
</comment>
<reference evidence="6" key="3">
    <citation type="submission" date="2025-09" db="UniProtKB">
        <authorList>
            <consortium name="Ensembl"/>
        </authorList>
    </citation>
    <scope>IDENTIFICATION</scope>
</reference>
<accession>A0AAQ4R280</accession>